<feature type="transmembrane region" description="Helical" evidence="1">
    <location>
        <begin position="78"/>
        <end position="98"/>
    </location>
</feature>
<feature type="transmembrane region" description="Helical" evidence="1">
    <location>
        <begin position="29"/>
        <end position="50"/>
    </location>
</feature>
<keyword evidence="3" id="KW-1185">Reference proteome</keyword>
<protein>
    <submittedName>
        <fullName evidence="2">Uncharacterized protein</fullName>
    </submittedName>
</protein>
<evidence type="ECO:0000313" key="2">
    <source>
        <dbReference type="EMBL" id="KAF6236488.1"/>
    </source>
</evidence>
<dbReference type="GeneID" id="59286933"/>
<dbReference type="Proteomes" id="UP000578531">
    <property type="component" value="Unassembled WGS sequence"/>
</dbReference>
<dbReference type="RefSeq" id="XP_037165827.1">
    <property type="nucleotide sequence ID" value="XM_037307187.1"/>
</dbReference>
<keyword evidence="1" id="KW-1133">Transmembrane helix</keyword>
<proteinExistence type="predicted"/>
<evidence type="ECO:0000313" key="3">
    <source>
        <dbReference type="Proteomes" id="UP000578531"/>
    </source>
</evidence>
<organism evidence="2 3">
    <name type="scientific">Letharia columbiana</name>
    <dbReference type="NCBI Taxonomy" id="112416"/>
    <lineage>
        <taxon>Eukaryota</taxon>
        <taxon>Fungi</taxon>
        <taxon>Dikarya</taxon>
        <taxon>Ascomycota</taxon>
        <taxon>Pezizomycotina</taxon>
        <taxon>Lecanoromycetes</taxon>
        <taxon>OSLEUM clade</taxon>
        <taxon>Lecanoromycetidae</taxon>
        <taxon>Lecanorales</taxon>
        <taxon>Lecanorineae</taxon>
        <taxon>Parmeliaceae</taxon>
        <taxon>Letharia</taxon>
    </lineage>
</organism>
<comment type="caution">
    <text evidence="2">The sequence shown here is derived from an EMBL/GenBank/DDBJ whole genome shotgun (WGS) entry which is preliminary data.</text>
</comment>
<keyword evidence="1" id="KW-0812">Transmembrane</keyword>
<keyword evidence="1" id="KW-0472">Membrane</keyword>
<dbReference type="AlphaFoldDB" id="A0A8H6FX74"/>
<sequence>MFDVVATLRSSPDSKAKTPVQRCNMPRKLIISLSGLLIVLGYLFCFYMYFRELLEVGRPPVERSRATPTDLIQWKNWSFGRVVAVTVLLPPIFSYLAFETRGGRYSALTGHCRDITRSRPRCYTFEKYGGCSGYGQQ</sequence>
<evidence type="ECO:0000256" key="1">
    <source>
        <dbReference type="SAM" id="Phobius"/>
    </source>
</evidence>
<gene>
    <name evidence="2" type="ORF">HO173_005269</name>
</gene>
<reference evidence="2 3" key="1">
    <citation type="journal article" date="2020" name="Genomics">
        <title>Complete, high-quality genomes from long-read metagenomic sequencing of two wolf lichen thalli reveals enigmatic genome architecture.</title>
        <authorList>
            <person name="McKenzie S.K."/>
            <person name="Walston R.F."/>
            <person name="Allen J.L."/>
        </authorList>
    </citation>
    <scope>NUCLEOTIDE SEQUENCE [LARGE SCALE GENOMIC DNA]</scope>
    <source>
        <strain evidence="2">WasteWater2</strain>
    </source>
</reference>
<accession>A0A8H6FX74</accession>
<dbReference type="EMBL" id="JACCJC010000018">
    <property type="protein sequence ID" value="KAF6236488.1"/>
    <property type="molecule type" value="Genomic_DNA"/>
</dbReference>
<name>A0A8H6FX74_9LECA</name>